<organism evidence="1 2">
    <name type="scientific">Maribacter ulvicola</name>
    <dbReference type="NCBI Taxonomy" id="228959"/>
    <lineage>
        <taxon>Bacteria</taxon>
        <taxon>Pseudomonadati</taxon>
        <taxon>Bacteroidota</taxon>
        <taxon>Flavobacteriia</taxon>
        <taxon>Flavobacteriales</taxon>
        <taxon>Flavobacteriaceae</taxon>
        <taxon>Maribacter</taxon>
    </lineage>
</organism>
<dbReference type="RefSeq" id="WP_076546631.1">
    <property type="nucleotide sequence ID" value="NZ_FTMA01000001.1"/>
</dbReference>
<gene>
    <name evidence="1" type="ORF">SAMN05421797_101387</name>
</gene>
<dbReference type="AlphaFoldDB" id="A0A1N6PDD8"/>
<dbReference type="STRING" id="228959.SAMN05421797_101387"/>
<reference evidence="2" key="1">
    <citation type="submission" date="2017-01" db="EMBL/GenBank/DDBJ databases">
        <authorList>
            <person name="Varghese N."/>
            <person name="Submissions S."/>
        </authorList>
    </citation>
    <scope>NUCLEOTIDE SEQUENCE [LARGE SCALE GENOMIC DNA]</scope>
    <source>
        <strain evidence="2">DSM 15366</strain>
    </source>
</reference>
<evidence type="ECO:0000313" key="1">
    <source>
        <dbReference type="EMBL" id="SIQ02246.1"/>
    </source>
</evidence>
<dbReference type="EMBL" id="FTMA01000001">
    <property type="protein sequence ID" value="SIQ02246.1"/>
    <property type="molecule type" value="Genomic_DNA"/>
</dbReference>
<dbReference type="PROSITE" id="PS51257">
    <property type="entry name" value="PROKAR_LIPOPROTEIN"/>
    <property type="match status" value="1"/>
</dbReference>
<proteinExistence type="predicted"/>
<keyword evidence="2" id="KW-1185">Reference proteome</keyword>
<name>A0A1N6PDD8_9FLAO</name>
<evidence type="ECO:0000313" key="2">
    <source>
        <dbReference type="Proteomes" id="UP000186953"/>
    </source>
</evidence>
<dbReference type="Proteomes" id="UP000186953">
    <property type="component" value="Unassembled WGS sequence"/>
</dbReference>
<sequence length="213" mass="24119">MKTYIYILLVLIFIGCSNDGKNSQLEQEEEVVLTKEEKLIQLYNTTLVPLFSRYEALEIPSEFQIIEQDLGVNAGAAFGYVEVSRGLVNCTEESIQLFALTHEVAHIATLHQASLFNLEGFLSEGPQLNAYKKAEYLADLIAVHLIKSKAPLFFEDLKSNFHILKLILGSETFTHPSGTDRIKQINKYINLSTTKTNNIAFKELYLNIWNNSI</sequence>
<protein>
    <recommendedName>
        <fullName evidence="3">Peptidase family M48</fullName>
    </recommendedName>
</protein>
<accession>A0A1N6PDD8</accession>
<dbReference type="OrthoDB" id="1428002at2"/>
<evidence type="ECO:0008006" key="3">
    <source>
        <dbReference type="Google" id="ProtNLM"/>
    </source>
</evidence>